<dbReference type="PANTHER" id="PTHR12526">
    <property type="entry name" value="GLYCOSYLTRANSFERASE"/>
    <property type="match status" value="1"/>
</dbReference>
<evidence type="ECO:0000259" key="1">
    <source>
        <dbReference type="Pfam" id="PF00534"/>
    </source>
</evidence>
<reference evidence="2 3" key="1">
    <citation type="submission" date="2016-10" db="EMBL/GenBank/DDBJ databases">
        <authorList>
            <person name="de Groot N.N."/>
        </authorList>
    </citation>
    <scope>NUCLEOTIDE SEQUENCE [LARGE SCALE GENOMIC DNA]</scope>
    <source>
        <strain evidence="2 3">ATCC 51969</strain>
    </source>
</reference>
<protein>
    <submittedName>
        <fullName evidence="2">Glycosyltransferase involved in cell wall bisynthesis</fullName>
    </submittedName>
</protein>
<dbReference type="InterPro" id="IPR001296">
    <property type="entry name" value="Glyco_trans_1"/>
</dbReference>
<accession>A0A1I2D4X6</accession>
<dbReference type="Pfam" id="PF00534">
    <property type="entry name" value="Glycos_transf_1"/>
    <property type="match status" value="1"/>
</dbReference>
<organism evidence="2 3">
    <name type="scientific">Pedobacter antarcticus</name>
    <dbReference type="NCBI Taxonomy" id="34086"/>
    <lineage>
        <taxon>Bacteria</taxon>
        <taxon>Pseudomonadati</taxon>
        <taxon>Bacteroidota</taxon>
        <taxon>Sphingobacteriia</taxon>
        <taxon>Sphingobacteriales</taxon>
        <taxon>Sphingobacteriaceae</taxon>
        <taxon>Pedobacter</taxon>
    </lineage>
</organism>
<dbReference type="Proteomes" id="UP000183129">
    <property type="component" value="Unassembled WGS sequence"/>
</dbReference>
<sequence>MIKKIKRSYSNFTALLDYPRIHSGLNKERKLFFFFYTWAFGGAERVHISLLKLFKALDPICFITTKSGNEGFKNEFESNSTVINLGRWAEKVSYKKHMYKKLAKMINKQKSPIVFGGNSEFLYEMIPLLEPHVTIIDLLHNFADFKQGSEWRSLPYTRRIDKRIVLGEKLLEQLKNHYAENAIEESYLNRVEIIPNFVDIEQPFQKKDFNGILEVLFVARNSPEKRFHVVKSIAEKCQKLALPLKFTVIGDFEDSEDMPQNIQLVGAIYDKSVLNEFYKRAHIVLLTSRREGLPMVILEGMSFGLIPISTDVGELNAYIGEHKGNGYLINNPIDEEQIIASFVVKFTEIMEERNELAKVSQNAYDTVKREFSFENFANAYRKTILDSIPAK</sequence>
<keyword evidence="2" id="KW-0808">Transferase</keyword>
<name>A0A1I2D4X6_9SPHI</name>
<dbReference type="GO" id="GO:0016757">
    <property type="term" value="F:glycosyltransferase activity"/>
    <property type="evidence" value="ECO:0007669"/>
    <property type="project" value="InterPro"/>
</dbReference>
<feature type="domain" description="Glycosyl transferase family 1" evidence="1">
    <location>
        <begin position="210"/>
        <end position="364"/>
    </location>
</feature>
<dbReference type="AlphaFoldDB" id="A0A1I2D4X6"/>
<dbReference type="CDD" id="cd03801">
    <property type="entry name" value="GT4_PimA-like"/>
    <property type="match status" value="1"/>
</dbReference>
<dbReference type="RefSeq" id="WP_074588609.1">
    <property type="nucleotide sequence ID" value="NZ_FNGZ01000003.1"/>
</dbReference>
<dbReference type="SUPFAM" id="SSF53756">
    <property type="entry name" value="UDP-Glycosyltransferase/glycogen phosphorylase"/>
    <property type="match status" value="1"/>
</dbReference>
<proteinExistence type="predicted"/>
<evidence type="ECO:0000313" key="2">
    <source>
        <dbReference type="EMBL" id="SFE75564.1"/>
    </source>
</evidence>
<dbReference type="Gene3D" id="3.40.50.2000">
    <property type="entry name" value="Glycogen Phosphorylase B"/>
    <property type="match status" value="2"/>
</dbReference>
<gene>
    <name evidence="2" type="ORF">SAMN03003324_01347</name>
</gene>
<dbReference type="EMBL" id="FONS01000002">
    <property type="protein sequence ID" value="SFE75564.1"/>
    <property type="molecule type" value="Genomic_DNA"/>
</dbReference>
<evidence type="ECO:0000313" key="3">
    <source>
        <dbReference type="Proteomes" id="UP000183129"/>
    </source>
</evidence>
<dbReference type="STRING" id="34086.SAMN04488084_1039"/>